<keyword evidence="2" id="KW-1185">Reference proteome</keyword>
<feature type="non-terminal residue" evidence="1">
    <location>
        <position position="1"/>
    </location>
</feature>
<dbReference type="AlphaFoldDB" id="A0A7D9L3V0"/>
<accession>A0A7D9L3V0</accession>
<feature type="non-terminal residue" evidence="1">
    <location>
        <position position="123"/>
    </location>
</feature>
<comment type="caution">
    <text evidence="1">The sequence shown here is derived from an EMBL/GenBank/DDBJ whole genome shotgun (WGS) entry which is preliminary data.</text>
</comment>
<reference evidence="1" key="1">
    <citation type="submission" date="2020-04" db="EMBL/GenBank/DDBJ databases">
        <authorList>
            <person name="Alioto T."/>
            <person name="Alioto T."/>
            <person name="Gomez Garrido J."/>
        </authorList>
    </citation>
    <scope>NUCLEOTIDE SEQUENCE</scope>
    <source>
        <strain evidence="1">A484AB</strain>
    </source>
</reference>
<dbReference type="EMBL" id="CACRXK020013515">
    <property type="protein sequence ID" value="CAB4025274.1"/>
    <property type="molecule type" value="Genomic_DNA"/>
</dbReference>
<dbReference type="Proteomes" id="UP001152795">
    <property type="component" value="Unassembled WGS sequence"/>
</dbReference>
<protein>
    <submittedName>
        <fullName evidence="1">Uncharacterized protein</fullName>
    </submittedName>
</protein>
<name>A0A7D9L3V0_PARCT</name>
<evidence type="ECO:0000313" key="2">
    <source>
        <dbReference type="Proteomes" id="UP001152795"/>
    </source>
</evidence>
<proteinExistence type="predicted"/>
<organism evidence="1 2">
    <name type="scientific">Paramuricea clavata</name>
    <name type="common">Red gorgonian</name>
    <name type="synonym">Violescent sea-whip</name>
    <dbReference type="NCBI Taxonomy" id="317549"/>
    <lineage>
        <taxon>Eukaryota</taxon>
        <taxon>Metazoa</taxon>
        <taxon>Cnidaria</taxon>
        <taxon>Anthozoa</taxon>
        <taxon>Octocorallia</taxon>
        <taxon>Malacalcyonacea</taxon>
        <taxon>Plexauridae</taxon>
        <taxon>Paramuricea</taxon>
    </lineage>
</organism>
<evidence type="ECO:0000313" key="1">
    <source>
        <dbReference type="EMBL" id="CAB4025274.1"/>
    </source>
</evidence>
<gene>
    <name evidence="1" type="ORF">PACLA_8A005027</name>
</gene>
<dbReference type="OrthoDB" id="2384350at2759"/>
<sequence length="123" mass="13386">RQPLDTARLLQARQQESNPSTSTQLNRQTTLAATAHPQLSVTRSLPSLFVGSGVQFENASNNLLEIPIPRGVKRAHLAEIGLIGKVSINATWTEEEVARELTSVFATSFNLECGELLPSDYLG</sequence>